<dbReference type="EMBL" id="RSCK01000031">
    <property type="protein sequence ID" value="RUT11107.1"/>
    <property type="molecule type" value="Genomic_DNA"/>
</dbReference>
<keyword evidence="11" id="KW-1185">Reference proteome</keyword>
<comment type="function">
    <text evidence="8">Required for H(+) efflux immediately after light irradiation to form a rapid H(+) concentration gradient across the thylakoid membranes. Together with PxcL, contributes to transient H(+) uptake following dark to light transition.</text>
</comment>
<dbReference type="Pfam" id="PF03040">
    <property type="entry name" value="CemA"/>
    <property type="match status" value="1"/>
</dbReference>
<dbReference type="Proteomes" id="UP000282574">
    <property type="component" value="Unassembled WGS sequence"/>
</dbReference>
<dbReference type="PANTHER" id="PTHR33650:SF2">
    <property type="entry name" value="CHLOROPLAST ENVELOPE MEMBRANE PROTEIN"/>
    <property type="match status" value="1"/>
</dbReference>
<keyword evidence="4 8" id="KW-0375">Hydrogen ion transport</keyword>
<evidence type="ECO:0000256" key="6">
    <source>
        <dbReference type="ARBA" id="ARBA00023065"/>
    </source>
</evidence>
<dbReference type="HAMAP" id="MF_01308">
    <property type="entry name" value="CemA_PxcA"/>
    <property type="match status" value="1"/>
</dbReference>
<evidence type="ECO:0000256" key="4">
    <source>
        <dbReference type="ARBA" id="ARBA00022781"/>
    </source>
</evidence>
<feature type="transmembrane region" description="Helical" evidence="8">
    <location>
        <begin position="233"/>
        <end position="252"/>
    </location>
</feature>
<feature type="region of interest" description="Disordered" evidence="9">
    <location>
        <begin position="172"/>
        <end position="197"/>
    </location>
</feature>
<accession>A0AB37UI91</accession>
<evidence type="ECO:0000256" key="1">
    <source>
        <dbReference type="ARBA" id="ARBA00004141"/>
    </source>
</evidence>
<gene>
    <name evidence="10" type="primary">pcxA</name>
    <name evidence="8" type="synonym">pxcA</name>
    <name evidence="10" type="ORF">DSM107010_36200</name>
</gene>
<keyword evidence="8" id="KW-1003">Cell membrane</keyword>
<sequence length="456" mass="53074">MRNYSWTQKIYVFLRSAQQWYFDTPERSLDEAYKAALLIKTIEDEHFGGRKISPEYASFGRNTMAMFESDLKKHLKTIRMRLVEFNASRTIFGDPNQTITKLSRQDGINFNRDSFAIQQKNNPSLILEKLRFIDEIASRYQEEKKENLPAIKPQVMRPDAVFNNRDLQSTQERLRSNSIENSEKNNKPSSKTEETGVLPRSILSTLNRLKVELDPSAEEEVVKNFRTSQRRTLISVRLVLLLVIVPFLTFQISKNLVIGPLVDRFRNPEQATMFLNYEMEEKALEEMRKSEERLKFQSFLNGGEELSAVEIEKRLQERVAEIAEEFRAESSNAIKNVFADLLSVGAFIWLLLMSKRELAVLKEFFDQIVYGLSDSAKAFIIILFTDVFVGFHSPHGWEVILSSVSRHLGLPENHDFIFLFIATFPVILDTIFKYWIFRYLNRISPSAVATYRNMNE</sequence>
<comment type="similarity">
    <text evidence="8">Belongs to the CemA family.</text>
</comment>
<keyword evidence="8" id="KW-0997">Cell inner membrane</keyword>
<name>A0AB37UI91_9CYAN</name>
<keyword evidence="2 8" id="KW-0813">Transport</keyword>
<keyword evidence="3 8" id="KW-0812">Transmembrane</keyword>
<organism evidence="10 11">
    <name type="scientific">Chroococcidiopsis cubana SAG 39.79</name>
    <dbReference type="NCBI Taxonomy" id="388085"/>
    <lineage>
        <taxon>Bacteria</taxon>
        <taxon>Bacillati</taxon>
        <taxon>Cyanobacteriota</taxon>
        <taxon>Cyanophyceae</taxon>
        <taxon>Chroococcidiopsidales</taxon>
        <taxon>Chroococcidiopsidaceae</taxon>
        <taxon>Chroococcidiopsis</taxon>
    </lineage>
</organism>
<dbReference type="RefSeq" id="WP_106169121.1">
    <property type="nucleotide sequence ID" value="NZ_JAVKZF010000002.1"/>
</dbReference>
<feature type="transmembrane region" description="Helical" evidence="8">
    <location>
        <begin position="378"/>
        <end position="397"/>
    </location>
</feature>
<keyword evidence="5 8" id="KW-1133">Transmembrane helix</keyword>
<evidence type="ECO:0000256" key="7">
    <source>
        <dbReference type="ARBA" id="ARBA00023136"/>
    </source>
</evidence>
<evidence type="ECO:0000256" key="5">
    <source>
        <dbReference type="ARBA" id="ARBA00022989"/>
    </source>
</evidence>
<evidence type="ECO:0000313" key="11">
    <source>
        <dbReference type="Proteomes" id="UP000282574"/>
    </source>
</evidence>
<feature type="transmembrane region" description="Helical" evidence="8">
    <location>
        <begin position="417"/>
        <end position="436"/>
    </location>
</feature>
<protein>
    <recommendedName>
        <fullName evidence="8">Proton extrusion protein PxcA</fullName>
    </recommendedName>
</protein>
<feature type="transmembrane region" description="Helical" evidence="8">
    <location>
        <begin position="333"/>
        <end position="352"/>
    </location>
</feature>
<evidence type="ECO:0000256" key="2">
    <source>
        <dbReference type="ARBA" id="ARBA00022448"/>
    </source>
</evidence>
<comment type="subcellular location">
    <subcellularLocation>
        <location evidence="8">Cell inner membrane</location>
        <topology evidence="8">Multi-pass membrane protein</topology>
    </subcellularLocation>
    <subcellularLocation>
        <location evidence="1">Membrane</location>
        <topology evidence="1">Multi-pass membrane protein</topology>
    </subcellularLocation>
</comment>
<dbReference type="NCBIfam" id="NF002703">
    <property type="entry name" value="PRK02507.1-1"/>
    <property type="match status" value="1"/>
</dbReference>
<evidence type="ECO:0000256" key="8">
    <source>
        <dbReference type="HAMAP-Rule" id="MF_01308"/>
    </source>
</evidence>
<evidence type="ECO:0000256" key="9">
    <source>
        <dbReference type="SAM" id="MobiDB-lite"/>
    </source>
</evidence>
<dbReference type="GO" id="GO:0015078">
    <property type="term" value="F:proton transmembrane transporter activity"/>
    <property type="evidence" value="ECO:0007669"/>
    <property type="project" value="UniProtKB-UniRule"/>
</dbReference>
<dbReference type="InterPro" id="IPR004282">
    <property type="entry name" value="CemA"/>
</dbReference>
<reference evidence="10 11" key="1">
    <citation type="journal article" date="2019" name="Genome Biol. Evol.">
        <title>Day and night: Metabolic profiles and evolutionary relationships of six axenic non-marine cyanobacteria.</title>
        <authorList>
            <person name="Will S.E."/>
            <person name="Henke P."/>
            <person name="Boedeker C."/>
            <person name="Huang S."/>
            <person name="Brinkmann H."/>
            <person name="Rohde M."/>
            <person name="Jarek M."/>
            <person name="Friedl T."/>
            <person name="Seufert S."/>
            <person name="Schumacher M."/>
            <person name="Overmann J."/>
            <person name="Neumann-Schaal M."/>
            <person name="Petersen J."/>
        </authorList>
    </citation>
    <scope>NUCLEOTIDE SEQUENCE [LARGE SCALE GENOMIC DNA]</scope>
    <source>
        <strain evidence="10 11">SAG 39.79</strain>
    </source>
</reference>
<evidence type="ECO:0000256" key="3">
    <source>
        <dbReference type="ARBA" id="ARBA00022692"/>
    </source>
</evidence>
<evidence type="ECO:0000313" key="10">
    <source>
        <dbReference type="EMBL" id="RUT11107.1"/>
    </source>
</evidence>
<dbReference type="PANTHER" id="PTHR33650">
    <property type="entry name" value="CHLOROPLAST ENVELOPE MEMBRANE PROTEIN-RELATED"/>
    <property type="match status" value="1"/>
</dbReference>
<keyword evidence="7 8" id="KW-0472">Membrane</keyword>
<comment type="caution">
    <text evidence="10">The sequence shown here is derived from an EMBL/GenBank/DDBJ whole genome shotgun (WGS) entry which is preliminary data.</text>
</comment>
<dbReference type="GO" id="GO:0005886">
    <property type="term" value="C:plasma membrane"/>
    <property type="evidence" value="ECO:0007669"/>
    <property type="project" value="UniProtKB-SubCell"/>
</dbReference>
<keyword evidence="6 8" id="KW-0406">Ion transport</keyword>
<proteinExistence type="inferred from homology"/>
<dbReference type="AlphaFoldDB" id="A0AB37UI91"/>
<feature type="compositionally biased region" description="Basic and acidic residues" evidence="9">
    <location>
        <begin position="181"/>
        <end position="194"/>
    </location>
</feature>